<dbReference type="Gene3D" id="3.10.100.10">
    <property type="entry name" value="Mannose-Binding Protein A, subunit A"/>
    <property type="match status" value="1"/>
</dbReference>
<feature type="signal peptide" evidence="2">
    <location>
        <begin position="1"/>
        <end position="18"/>
    </location>
</feature>
<dbReference type="Proteomes" id="UP000014760">
    <property type="component" value="Unassembled WGS sequence"/>
</dbReference>
<feature type="coiled-coil region" evidence="1">
    <location>
        <begin position="74"/>
        <end position="123"/>
    </location>
</feature>
<evidence type="ECO:0000259" key="3">
    <source>
        <dbReference type="PROSITE" id="PS50041"/>
    </source>
</evidence>
<reference evidence="6" key="1">
    <citation type="submission" date="2012-12" db="EMBL/GenBank/DDBJ databases">
        <authorList>
            <person name="Hellsten U."/>
            <person name="Grimwood J."/>
            <person name="Chapman J.A."/>
            <person name="Shapiro H."/>
            <person name="Aerts A."/>
            <person name="Otillar R.P."/>
            <person name="Terry A.Y."/>
            <person name="Boore J.L."/>
            <person name="Simakov O."/>
            <person name="Marletaz F."/>
            <person name="Cho S.-J."/>
            <person name="Edsinger-Gonzales E."/>
            <person name="Havlak P."/>
            <person name="Kuo D.-H."/>
            <person name="Larsson T."/>
            <person name="Lv J."/>
            <person name="Arendt D."/>
            <person name="Savage R."/>
            <person name="Osoegawa K."/>
            <person name="de Jong P."/>
            <person name="Lindberg D.R."/>
            <person name="Seaver E.C."/>
            <person name="Weisblat D.A."/>
            <person name="Putnam N.H."/>
            <person name="Grigoriev I.V."/>
            <person name="Rokhsar D.S."/>
        </authorList>
    </citation>
    <scope>NUCLEOTIDE SEQUENCE</scope>
    <source>
        <strain evidence="6">I ESC-2004</strain>
    </source>
</reference>
<evidence type="ECO:0000313" key="6">
    <source>
        <dbReference type="Proteomes" id="UP000014760"/>
    </source>
</evidence>
<dbReference type="HOGENOM" id="CLU_837423_0_0_1"/>
<feature type="chain" id="PRO_5008788869" description="C-type lectin domain-containing protein" evidence="2">
    <location>
        <begin position="19"/>
        <end position="332"/>
    </location>
</feature>
<evidence type="ECO:0000313" key="4">
    <source>
        <dbReference type="EMBL" id="ELU15884.1"/>
    </source>
</evidence>
<protein>
    <recommendedName>
        <fullName evidence="3">C-type lectin domain-containing protein</fullName>
    </recommendedName>
</protein>
<dbReference type="InterPro" id="IPR050111">
    <property type="entry name" value="C-type_lectin/snaclec_domain"/>
</dbReference>
<dbReference type="SUPFAM" id="SSF56436">
    <property type="entry name" value="C-type lectin-like"/>
    <property type="match status" value="1"/>
</dbReference>
<keyword evidence="2" id="KW-0732">Signal</keyword>
<name>R7VB85_CAPTE</name>
<evidence type="ECO:0000256" key="2">
    <source>
        <dbReference type="SAM" id="SignalP"/>
    </source>
</evidence>
<organism evidence="4">
    <name type="scientific">Capitella teleta</name>
    <name type="common">Polychaete worm</name>
    <dbReference type="NCBI Taxonomy" id="283909"/>
    <lineage>
        <taxon>Eukaryota</taxon>
        <taxon>Metazoa</taxon>
        <taxon>Spiralia</taxon>
        <taxon>Lophotrochozoa</taxon>
        <taxon>Annelida</taxon>
        <taxon>Polychaeta</taxon>
        <taxon>Sedentaria</taxon>
        <taxon>Scolecida</taxon>
        <taxon>Capitellidae</taxon>
        <taxon>Capitella</taxon>
    </lineage>
</organism>
<accession>R7VB85</accession>
<keyword evidence="1" id="KW-0175">Coiled coil</keyword>
<dbReference type="CDD" id="cd00037">
    <property type="entry name" value="CLECT"/>
    <property type="match status" value="1"/>
</dbReference>
<dbReference type="Pfam" id="PF00059">
    <property type="entry name" value="Lectin_C"/>
    <property type="match status" value="1"/>
</dbReference>
<dbReference type="OrthoDB" id="7357196at2759"/>
<dbReference type="SMART" id="SM00034">
    <property type="entry name" value="CLECT"/>
    <property type="match status" value="1"/>
</dbReference>
<dbReference type="InterPro" id="IPR001304">
    <property type="entry name" value="C-type_lectin-like"/>
</dbReference>
<dbReference type="EnsemblMetazoa" id="CapteT195996">
    <property type="protein sequence ID" value="CapteP195996"/>
    <property type="gene ID" value="CapteG195996"/>
</dbReference>
<dbReference type="PANTHER" id="PTHR22803">
    <property type="entry name" value="MANNOSE, PHOSPHOLIPASE, LECTIN RECEPTOR RELATED"/>
    <property type="match status" value="1"/>
</dbReference>
<reference evidence="5" key="3">
    <citation type="submission" date="2015-06" db="UniProtKB">
        <authorList>
            <consortium name="EnsemblMetazoa"/>
        </authorList>
    </citation>
    <scope>IDENTIFICATION</scope>
</reference>
<dbReference type="AlphaFoldDB" id="R7VB85"/>
<keyword evidence="6" id="KW-1185">Reference proteome</keyword>
<gene>
    <name evidence="4" type="ORF">CAPTEDRAFT_195996</name>
</gene>
<feature type="domain" description="C-type lectin" evidence="3">
    <location>
        <begin position="142"/>
        <end position="231"/>
    </location>
</feature>
<reference evidence="4 6" key="2">
    <citation type="journal article" date="2013" name="Nature">
        <title>Insights into bilaterian evolution from three spiralian genomes.</title>
        <authorList>
            <person name="Simakov O."/>
            <person name="Marletaz F."/>
            <person name="Cho S.J."/>
            <person name="Edsinger-Gonzales E."/>
            <person name="Havlak P."/>
            <person name="Hellsten U."/>
            <person name="Kuo D.H."/>
            <person name="Larsson T."/>
            <person name="Lv J."/>
            <person name="Arendt D."/>
            <person name="Savage R."/>
            <person name="Osoegawa K."/>
            <person name="de Jong P."/>
            <person name="Grimwood J."/>
            <person name="Chapman J.A."/>
            <person name="Shapiro H."/>
            <person name="Aerts A."/>
            <person name="Otillar R.P."/>
            <person name="Terry A.Y."/>
            <person name="Boore J.L."/>
            <person name="Grigoriev I.V."/>
            <person name="Lindberg D.R."/>
            <person name="Seaver E.C."/>
            <person name="Weisblat D.A."/>
            <person name="Putnam N.H."/>
            <person name="Rokhsar D.S."/>
        </authorList>
    </citation>
    <scope>NUCLEOTIDE SEQUENCE</scope>
    <source>
        <strain evidence="4 6">I ESC-2004</strain>
    </source>
</reference>
<proteinExistence type="predicted"/>
<evidence type="ECO:0000313" key="5">
    <source>
        <dbReference type="EnsemblMetazoa" id="CapteP195996"/>
    </source>
</evidence>
<dbReference type="InterPro" id="IPR016187">
    <property type="entry name" value="CTDL_fold"/>
</dbReference>
<dbReference type="PROSITE" id="PS50041">
    <property type="entry name" value="C_TYPE_LECTIN_2"/>
    <property type="match status" value="1"/>
</dbReference>
<dbReference type="OMA" id="YGARIRC"/>
<evidence type="ECO:0000256" key="1">
    <source>
        <dbReference type="SAM" id="Coils"/>
    </source>
</evidence>
<sequence>MKMKAVLLLLLVLETLDQQNQQLQQAIDLGVSQRLDLGERINEASQQCIDTIGQHQQLQRGNNPDVSRVSLDLEKRLNSRMSSLEEALNRTINRTEICCREEALQAERKIQQLTSELNDTRLKLMRMLVNGVDKCWQGAASDEFSCYSFETSNPTTWLEAKQACLEKGGRLVVMETDEEFDFIAAIVRGNRAYRRSIWTGANDIAEEGNWTCDGSDHQIENFNRWDCGASDRVNGIVLQDTTLSDHFLIKFDLETNRVFARNNTQTCRKLRRMDMAQFVNTLQKNIAHVDLECASNIQLDKLVTQYSKGVGTSLDTHASLTEVTLKGNNHKP</sequence>
<dbReference type="EMBL" id="AMQN01004423">
    <property type="status" value="NOT_ANNOTATED_CDS"/>
    <property type="molecule type" value="Genomic_DNA"/>
</dbReference>
<dbReference type="FunCoup" id="R7VB85">
    <property type="interactions" value="77"/>
</dbReference>
<dbReference type="EMBL" id="KB293500">
    <property type="protein sequence ID" value="ELU15884.1"/>
    <property type="molecule type" value="Genomic_DNA"/>
</dbReference>
<dbReference type="InterPro" id="IPR016186">
    <property type="entry name" value="C-type_lectin-like/link_sf"/>
</dbReference>